<evidence type="ECO:0000313" key="5">
    <source>
        <dbReference type="RefSeq" id="XP_026731515.1"/>
    </source>
</evidence>
<keyword evidence="2" id="KW-0812">Transmembrane</keyword>
<keyword evidence="3" id="KW-0732">Signal</keyword>
<dbReference type="InterPro" id="IPR037645">
    <property type="entry name" value="KCT2"/>
</dbReference>
<feature type="compositionally biased region" description="Basic and acidic residues" evidence="1">
    <location>
        <begin position="331"/>
        <end position="346"/>
    </location>
</feature>
<evidence type="ECO:0000256" key="2">
    <source>
        <dbReference type="SAM" id="Phobius"/>
    </source>
</evidence>
<evidence type="ECO:0000256" key="3">
    <source>
        <dbReference type="SAM" id="SignalP"/>
    </source>
</evidence>
<dbReference type="GeneID" id="113496472"/>
<feature type="transmembrane region" description="Helical" evidence="2">
    <location>
        <begin position="418"/>
        <end position="436"/>
    </location>
</feature>
<dbReference type="AlphaFoldDB" id="A0A7E5VT48"/>
<feature type="compositionally biased region" description="Polar residues" evidence="1">
    <location>
        <begin position="294"/>
        <end position="307"/>
    </location>
</feature>
<evidence type="ECO:0000313" key="4">
    <source>
        <dbReference type="Proteomes" id="UP000322000"/>
    </source>
</evidence>
<feature type="compositionally biased region" description="Basic and acidic residues" evidence="1">
    <location>
        <begin position="267"/>
        <end position="279"/>
    </location>
</feature>
<sequence>MFQYFLAFLLINSCYQSLGVPLPATAPNHLLSKSLVALAGQCENAFLANQLKSKIHDCAIFVPPYSKKQFQCLIFYDINMQLCSAVAMNKLSLNDDYLVKINEKQDVNNVCTLAKDWVFTNITEFVNYKTTAEKFFKLPATCGDICGVEEALNEANYYCKYYMWGIDMLKTQVSTTANNANNNAVAVPEPDVIANADIAVPNNSYPINPQDINTHKLKEQIQQTQPGVAHTPDVKEEQPVVNVEGVKSDAAVPSTPQQTSSVVAAEDASKNEDAEGNVEREDDPSMPLPENIIPSDNANANKSTVSTGKKPAEAKDDVVPEAGKDLPLNAEQKEAVLDNPKPKGIGDADDYADSEGNDNVGDDDGEDPGLEIKPEQDANQNTFSKTKLNVPAPEDDAPQKEYFPNTVPDGFSEDSDHFFPFFMTSVVLMVLLYVLYHNKSKVTKVFFGLILEGRQSGRRRNSRGHSYRRLDTLEQAMNTNTAAPPSKIIY</sequence>
<organism evidence="4 5">
    <name type="scientific">Trichoplusia ni</name>
    <name type="common">Cabbage looper</name>
    <dbReference type="NCBI Taxonomy" id="7111"/>
    <lineage>
        <taxon>Eukaryota</taxon>
        <taxon>Metazoa</taxon>
        <taxon>Ecdysozoa</taxon>
        <taxon>Arthropoda</taxon>
        <taxon>Hexapoda</taxon>
        <taxon>Insecta</taxon>
        <taxon>Pterygota</taxon>
        <taxon>Neoptera</taxon>
        <taxon>Endopterygota</taxon>
        <taxon>Lepidoptera</taxon>
        <taxon>Glossata</taxon>
        <taxon>Ditrysia</taxon>
        <taxon>Noctuoidea</taxon>
        <taxon>Noctuidae</taxon>
        <taxon>Plusiinae</taxon>
        <taxon>Trichoplusia</taxon>
    </lineage>
</organism>
<feature type="compositionally biased region" description="Acidic residues" evidence="1">
    <location>
        <begin position="347"/>
        <end position="369"/>
    </location>
</feature>
<feature type="compositionally biased region" description="Basic and acidic residues" evidence="1">
    <location>
        <begin position="310"/>
        <end position="324"/>
    </location>
</feature>
<protein>
    <submittedName>
        <fullName evidence="5">Uncharacterized protein LOC113496472</fullName>
    </submittedName>
</protein>
<dbReference type="KEGG" id="tnl:113496472"/>
<keyword evidence="2" id="KW-0472">Membrane</keyword>
<gene>
    <name evidence="5" type="primary">LOC113496472</name>
</gene>
<keyword evidence="4" id="KW-1185">Reference proteome</keyword>
<feature type="region of interest" description="Disordered" evidence="1">
    <location>
        <begin position="247"/>
        <end position="401"/>
    </location>
</feature>
<reference evidence="5" key="1">
    <citation type="submission" date="2025-08" db="UniProtKB">
        <authorList>
            <consortium name="RefSeq"/>
        </authorList>
    </citation>
    <scope>IDENTIFICATION</scope>
</reference>
<feature type="compositionally biased region" description="Polar residues" evidence="1">
    <location>
        <begin position="377"/>
        <end position="387"/>
    </location>
</feature>
<feature type="chain" id="PRO_5028873261" evidence="3">
    <location>
        <begin position="20"/>
        <end position="490"/>
    </location>
</feature>
<evidence type="ECO:0000256" key="1">
    <source>
        <dbReference type="SAM" id="MobiDB-lite"/>
    </source>
</evidence>
<dbReference type="RefSeq" id="XP_026731515.1">
    <property type="nucleotide sequence ID" value="XM_026875714.1"/>
</dbReference>
<dbReference type="OrthoDB" id="5846619at2759"/>
<accession>A0A7E5VT48</accession>
<feature type="signal peptide" evidence="3">
    <location>
        <begin position="1"/>
        <end position="19"/>
    </location>
</feature>
<dbReference type="InParanoid" id="A0A7E5VT48"/>
<keyword evidence="2" id="KW-1133">Transmembrane helix</keyword>
<dbReference type="PANTHER" id="PTHR16502:SF0">
    <property type="entry name" value="KERATINOCYTE-ASSOCIATED TRANSMEMBRANE PROTEIN 2"/>
    <property type="match status" value="1"/>
</dbReference>
<dbReference type="PANTHER" id="PTHR16502">
    <property type="entry name" value="KERATINOCYTE-ASSOCIATED TRANSMEMBRANE PROTEIN 2"/>
    <property type="match status" value="1"/>
</dbReference>
<name>A0A7E5VT48_TRINI</name>
<proteinExistence type="predicted"/>
<dbReference type="Proteomes" id="UP000322000">
    <property type="component" value="Chromosome 8"/>
</dbReference>